<dbReference type="InterPro" id="IPR005496">
    <property type="entry name" value="Integral_membrane_TerC"/>
</dbReference>
<feature type="transmembrane region" description="Helical" evidence="6">
    <location>
        <begin position="103"/>
        <end position="125"/>
    </location>
</feature>
<evidence type="ECO:0000256" key="1">
    <source>
        <dbReference type="ARBA" id="ARBA00004141"/>
    </source>
</evidence>
<protein>
    <submittedName>
        <fullName evidence="7">TerC family protein</fullName>
    </submittedName>
</protein>
<keyword evidence="4 6" id="KW-1133">Transmembrane helix</keyword>
<feature type="transmembrane region" description="Helical" evidence="6">
    <location>
        <begin position="68"/>
        <end position="91"/>
    </location>
</feature>
<dbReference type="PANTHER" id="PTHR30238">
    <property type="entry name" value="MEMBRANE BOUND PREDICTED REDOX MODULATOR"/>
    <property type="match status" value="1"/>
</dbReference>
<dbReference type="EMBL" id="JAYJJU010000053">
    <property type="protein sequence ID" value="MEB3035092.1"/>
    <property type="molecule type" value="Genomic_DNA"/>
</dbReference>
<keyword evidence="5 6" id="KW-0472">Membrane</keyword>
<feature type="transmembrane region" description="Helical" evidence="6">
    <location>
        <begin position="195"/>
        <end position="218"/>
    </location>
</feature>
<name>A0ABU5Y4U3_9MYCO</name>
<keyword evidence="8" id="KW-1185">Reference proteome</keyword>
<evidence type="ECO:0000256" key="2">
    <source>
        <dbReference type="ARBA" id="ARBA00007511"/>
    </source>
</evidence>
<comment type="subcellular location">
    <subcellularLocation>
        <location evidence="1">Membrane</location>
        <topology evidence="1">Multi-pass membrane protein</topology>
    </subcellularLocation>
</comment>
<evidence type="ECO:0000256" key="5">
    <source>
        <dbReference type="ARBA" id="ARBA00023136"/>
    </source>
</evidence>
<reference evidence="7 8" key="1">
    <citation type="submission" date="2023-12" db="EMBL/GenBank/DDBJ databases">
        <title>Description of new species of Mycobacterium terrae complex isolated from sewage at the Sao Paulo Zoological Park Foundation in Brazil.</title>
        <authorList>
            <person name="Romagnoli C.L."/>
            <person name="Conceicao E.C."/>
            <person name="Machado E."/>
            <person name="Barreto L.B.P.F."/>
            <person name="Sharma A."/>
            <person name="Silva N.M."/>
            <person name="Marques L.E."/>
            <person name="Juliana M.A."/>
            <person name="Lourenco M.C.S."/>
            <person name="Digiampietri L.A."/>
            <person name="Suffys P.N."/>
            <person name="Viana-Niero C."/>
        </authorList>
    </citation>
    <scope>NUCLEOTIDE SEQUENCE [LARGE SCALE GENOMIC DNA]</scope>
    <source>
        <strain evidence="7 8">MYC340</strain>
    </source>
</reference>
<dbReference type="Proteomes" id="UP001298593">
    <property type="component" value="Unassembled WGS sequence"/>
</dbReference>
<evidence type="ECO:0000256" key="3">
    <source>
        <dbReference type="ARBA" id="ARBA00022692"/>
    </source>
</evidence>
<feature type="transmembrane region" description="Helical" evidence="6">
    <location>
        <begin position="6"/>
        <end position="27"/>
    </location>
</feature>
<proteinExistence type="inferred from homology"/>
<sequence length="399" mass="43524">MDVAGWVWGLTIVGLVGLLAFDFFFHVRKAHVPTLAEATAWSAGYIGVAVLFGVGVFVFGGADAGSQYVAGYVTEKALSVDNLFVFLLIMASFRVPPEVQQKVLLFGIAFSLIVRTGFILAGAALINTFAWVFYLFGMILLVTASSMLRPEGGEEARKADNAMIWLAKRVIRTSEHYDGDKLVTTLDGRRAMTPVLLVITAIAGTDVLFAFDSIPAIFGLTRDTYIVFTATAFALLGLRQLYFLIDGLLDRLVYLSYGLSVILWFIGVKLILHALHDNNVPFINNGKPVEVVEIGTGESLLTIVGVLVVTVAASLLSRRGRAQTAIANATRYATAYLDRDDTRSDAERERIFMMLINECDQLLALDAGDGQLVRDEPELIELLDRAAADHAGVGYTRSR</sequence>
<evidence type="ECO:0000256" key="4">
    <source>
        <dbReference type="ARBA" id="ARBA00022989"/>
    </source>
</evidence>
<feature type="transmembrane region" description="Helical" evidence="6">
    <location>
        <begin position="294"/>
        <end position="316"/>
    </location>
</feature>
<dbReference type="PANTHER" id="PTHR30238:SF0">
    <property type="entry name" value="THYLAKOID MEMBRANE PROTEIN TERC, CHLOROPLASTIC"/>
    <property type="match status" value="1"/>
</dbReference>
<dbReference type="InterPro" id="IPR022369">
    <property type="entry name" value="Integral_membrane_TerC_rswitch"/>
</dbReference>
<keyword evidence="3 6" id="KW-0812">Transmembrane</keyword>
<evidence type="ECO:0000313" key="7">
    <source>
        <dbReference type="EMBL" id="MEB3035092.1"/>
    </source>
</evidence>
<comment type="similarity">
    <text evidence="2">Belongs to the TerC family.</text>
</comment>
<organism evidence="7 8">
    <name type="scientific">[Mycobacterium] nativiensis</name>
    <dbReference type="NCBI Taxonomy" id="2855503"/>
    <lineage>
        <taxon>Bacteria</taxon>
        <taxon>Bacillati</taxon>
        <taxon>Actinomycetota</taxon>
        <taxon>Actinomycetes</taxon>
        <taxon>Mycobacteriales</taxon>
        <taxon>Mycobacteriaceae</taxon>
        <taxon>Mycolicibacter</taxon>
    </lineage>
</organism>
<dbReference type="NCBIfam" id="TIGR03718">
    <property type="entry name" value="R_switched_Alx"/>
    <property type="match status" value="1"/>
</dbReference>
<feature type="transmembrane region" description="Helical" evidence="6">
    <location>
        <begin position="252"/>
        <end position="274"/>
    </location>
</feature>
<dbReference type="RefSeq" id="WP_224974347.1">
    <property type="nucleotide sequence ID" value="NZ_JAYJJU010000053.1"/>
</dbReference>
<gene>
    <name evidence="7" type="ORF">KV113_26485</name>
</gene>
<evidence type="ECO:0000313" key="8">
    <source>
        <dbReference type="Proteomes" id="UP001298593"/>
    </source>
</evidence>
<evidence type="ECO:0000256" key="6">
    <source>
        <dbReference type="SAM" id="Phobius"/>
    </source>
</evidence>
<accession>A0ABU5Y4U3</accession>
<feature type="transmembrane region" description="Helical" evidence="6">
    <location>
        <begin position="131"/>
        <end position="148"/>
    </location>
</feature>
<dbReference type="Pfam" id="PF03741">
    <property type="entry name" value="TerC"/>
    <property type="match status" value="1"/>
</dbReference>
<feature type="transmembrane region" description="Helical" evidence="6">
    <location>
        <begin position="39"/>
        <end position="62"/>
    </location>
</feature>
<comment type="caution">
    <text evidence="7">The sequence shown here is derived from an EMBL/GenBank/DDBJ whole genome shotgun (WGS) entry which is preliminary data.</text>
</comment>
<feature type="transmembrane region" description="Helical" evidence="6">
    <location>
        <begin position="224"/>
        <end position="245"/>
    </location>
</feature>